<feature type="region of interest" description="Disordered" evidence="3">
    <location>
        <begin position="25"/>
        <end position="61"/>
    </location>
</feature>
<feature type="region of interest" description="Disordered" evidence="3">
    <location>
        <begin position="303"/>
        <end position="361"/>
    </location>
</feature>
<comment type="caution">
    <text evidence="5">The sequence shown here is derived from an EMBL/GenBank/DDBJ whole genome shotgun (WGS) entry which is preliminary data.</text>
</comment>
<proteinExistence type="predicted"/>
<sequence length="497" mass="53383">MSFVDQPNAAQPALTGIVRGRVAADDSSASSTLSTSARTQEGASDAMSTTSHASSRSGSNASKLNLSVLCPNCSTSIALDLPFLALADGYETSRPASTRAGDSDGESDCSSSECGSGEDESDTEMENSDDYEEQPTTRRRYRRARQRHHARKTLVKELEHKVEQLTRQAANAAGRATNLQDQLDRVIKRKSSMLRLSSQGQGSPLATPAPPKVSQTVSMPGITTPMRHVSASVAEPILSKSRSTLSMKQLTQQGLQQQEQLSPSQSQPGIMNLFSFARTVSYFPFSSALMSTSLLPNGYTGVNSAASTPTPAPSSPSSTAGSSNILSTSSASSTSSTLSSRTTSTSTTSLSSLATASPPTASNEQIISNLQLSIQTEKRLREVAELKFKQVTQEVEDLSQSLFEQANEMVAAERRERAKAEEKIRDAKAREEKLLERLSTLEDAFSRIMRLRKELTDETAAQAVDGQKSAAVEERRKSVALSIEEVAAQVVKTKNEE</sequence>
<keyword evidence="6" id="KW-1185">Reference proteome</keyword>
<dbReference type="GeneID" id="80882049"/>
<dbReference type="PANTHER" id="PTHR14430:SF4">
    <property type="entry name" value="GDP_GTP EXCHANGE FACTOR SEC2 N-TERMINAL DOMAIN-CONTAINING PROTEIN"/>
    <property type="match status" value="1"/>
</dbReference>
<dbReference type="GO" id="GO:0070319">
    <property type="term" value="C:Golgi to plasma membrane transport vesicle"/>
    <property type="evidence" value="ECO:0007669"/>
    <property type="project" value="TreeGrafter"/>
</dbReference>
<feature type="compositionally biased region" description="Acidic residues" evidence="3">
    <location>
        <begin position="116"/>
        <end position="133"/>
    </location>
</feature>
<feature type="region of interest" description="Disordered" evidence="3">
    <location>
        <begin position="244"/>
        <end position="266"/>
    </location>
</feature>
<feature type="coiled-coil region" evidence="2">
    <location>
        <begin position="381"/>
        <end position="444"/>
    </location>
</feature>
<evidence type="ECO:0000256" key="2">
    <source>
        <dbReference type="SAM" id="Coils"/>
    </source>
</evidence>
<dbReference type="AlphaFoldDB" id="A0AAD7VVT4"/>
<organism evidence="5 6">
    <name type="scientific">Lipomyces tetrasporus</name>
    <dbReference type="NCBI Taxonomy" id="54092"/>
    <lineage>
        <taxon>Eukaryota</taxon>
        <taxon>Fungi</taxon>
        <taxon>Dikarya</taxon>
        <taxon>Ascomycota</taxon>
        <taxon>Saccharomycotina</taxon>
        <taxon>Lipomycetes</taxon>
        <taxon>Lipomycetales</taxon>
        <taxon>Lipomycetaceae</taxon>
        <taxon>Lipomyces</taxon>
    </lineage>
</organism>
<feature type="compositionally biased region" description="Basic residues" evidence="3">
    <location>
        <begin position="137"/>
        <end position="150"/>
    </location>
</feature>
<feature type="coiled-coil region" evidence="2">
    <location>
        <begin position="155"/>
        <end position="182"/>
    </location>
</feature>
<dbReference type="GO" id="GO:0006887">
    <property type="term" value="P:exocytosis"/>
    <property type="evidence" value="ECO:0007669"/>
    <property type="project" value="TreeGrafter"/>
</dbReference>
<name>A0AAD7VVT4_9ASCO</name>
<dbReference type="Pfam" id="PF06428">
    <property type="entry name" value="Sec2p"/>
    <property type="match status" value="1"/>
</dbReference>
<reference evidence="5" key="1">
    <citation type="submission" date="2023-03" db="EMBL/GenBank/DDBJ databases">
        <title>Near-Complete genome sequence of Lipomyces tetrasporous NRRL Y-64009, an oleaginous yeast capable of growing on lignocellulosic hydrolysates.</title>
        <authorList>
            <consortium name="Lawrence Berkeley National Laboratory"/>
            <person name="Jagtap S.S."/>
            <person name="Liu J.-J."/>
            <person name="Walukiewicz H.E."/>
            <person name="Pangilinan J."/>
            <person name="Lipzen A."/>
            <person name="Ahrendt S."/>
            <person name="Koriabine M."/>
            <person name="Cobaugh K."/>
            <person name="Salamov A."/>
            <person name="Yoshinaga Y."/>
            <person name="Ng V."/>
            <person name="Daum C."/>
            <person name="Grigoriev I.V."/>
            <person name="Slininger P.J."/>
            <person name="Dien B.S."/>
            <person name="Jin Y.-S."/>
            <person name="Rao C.V."/>
        </authorList>
    </citation>
    <scope>NUCLEOTIDE SEQUENCE</scope>
    <source>
        <strain evidence="5">NRRL Y-64009</strain>
    </source>
</reference>
<accession>A0AAD7VVT4</accession>
<dbReference type="SUPFAM" id="SSF144284">
    <property type="entry name" value="Sec2 N-terminal region"/>
    <property type="match status" value="1"/>
</dbReference>
<evidence type="ECO:0000313" key="6">
    <source>
        <dbReference type="Proteomes" id="UP001217417"/>
    </source>
</evidence>
<evidence type="ECO:0000259" key="4">
    <source>
        <dbReference type="Pfam" id="PF06428"/>
    </source>
</evidence>
<feature type="domain" description="GDP/GTP exchange factor Sec2 N-terminal" evidence="4">
    <location>
        <begin position="357"/>
        <end position="429"/>
    </location>
</feature>
<dbReference type="PANTHER" id="PTHR14430">
    <property type="entry name" value="RABIN3-RELATED"/>
    <property type="match status" value="1"/>
</dbReference>
<feature type="compositionally biased region" description="Low complexity" evidence="3">
    <location>
        <begin position="304"/>
        <end position="361"/>
    </location>
</feature>
<evidence type="ECO:0000256" key="3">
    <source>
        <dbReference type="SAM" id="MobiDB-lite"/>
    </source>
</evidence>
<keyword evidence="1 2" id="KW-0175">Coiled coil</keyword>
<dbReference type="GO" id="GO:0005085">
    <property type="term" value="F:guanyl-nucleotide exchange factor activity"/>
    <property type="evidence" value="ECO:0007669"/>
    <property type="project" value="InterPro"/>
</dbReference>
<dbReference type="InterPro" id="IPR040351">
    <property type="entry name" value="RAB3IL/RAB3IP/Sec2"/>
</dbReference>
<dbReference type="Gene3D" id="6.10.140.910">
    <property type="match status" value="1"/>
</dbReference>
<evidence type="ECO:0000256" key="1">
    <source>
        <dbReference type="ARBA" id="ARBA00023054"/>
    </source>
</evidence>
<gene>
    <name evidence="5" type="ORF">POJ06DRAFT_247227</name>
</gene>
<dbReference type="EMBL" id="JARPMG010000002">
    <property type="protein sequence ID" value="KAJ8103314.1"/>
    <property type="molecule type" value="Genomic_DNA"/>
</dbReference>
<dbReference type="GO" id="GO:0051286">
    <property type="term" value="C:cell tip"/>
    <property type="evidence" value="ECO:0007669"/>
    <property type="project" value="TreeGrafter"/>
</dbReference>
<evidence type="ECO:0000313" key="5">
    <source>
        <dbReference type="EMBL" id="KAJ8103314.1"/>
    </source>
</evidence>
<feature type="compositionally biased region" description="Low complexity" evidence="3">
    <location>
        <begin position="25"/>
        <end position="37"/>
    </location>
</feature>
<dbReference type="Proteomes" id="UP001217417">
    <property type="component" value="Unassembled WGS sequence"/>
</dbReference>
<feature type="compositionally biased region" description="Low complexity" evidence="3">
    <location>
        <begin position="48"/>
        <end position="61"/>
    </location>
</feature>
<protein>
    <recommendedName>
        <fullName evidence="4">GDP/GTP exchange factor Sec2 N-terminal domain-containing protein</fullName>
    </recommendedName>
</protein>
<feature type="region of interest" description="Disordered" evidence="3">
    <location>
        <begin position="93"/>
        <end position="150"/>
    </location>
</feature>
<dbReference type="InterPro" id="IPR009449">
    <property type="entry name" value="Sec2_N"/>
</dbReference>
<feature type="compositionally biased region" description="Low complexity" evidence="3">
    <location>
        <begin position="249"/>
        <end position="266"/>
    </location>
</feature>
<dbReference type="RefSeq" id="XP_056046764.1">
    <property type="nucleotide sequence ID" value="XM_056186883.1"/>
</dbReference>